<organism evidence="1 2">
    <name type="scientific">Paenibacillus glucanolyticus</name>
    <dbReference type="NCBI Taxonomy" id="59843"/>
    <lineage>
        <taxon>Bacteria</taxon>
        <taxon>Bacillati</taxon>
        <taxon>Bacillota</taxon>
        <taxon>Bacilli</taxon>
        <taxon>Bacillales</taxon>
        <taxon>Paenibacillaceae</taxon>
        <taxon>Paenibacillus</taxon>
    </lineage>
</organism>
<dbReference type="OrthoDB" id="9800567at2"/>
<evidence type="ECO:0008006" key="3">
    <source>
        <dbReference type="Google" id="ProtNLM"/>
    </source>
</evidence>
<evidence type="ECO:0000313" key="2">
    <source>
        <dbReference type="Proteomes" id="UP000076796"/>
    </source>
</evidence>
<gene>
    <name evidence="1" type="ORF">AWU65_05660</name>
</gene>
<dbReference type="RefSeq" id="WP_006212734.1">
    <property type="nucleotide sequence ID" value="NZ_CP147845.1"/>
</dbReference>
<accession>A0A163MF00</accession>
<protein>
    <recommendedName>
        <fullName evidence="3">Amino acid transporter</fullName>
    </recommendedName>
</protein>
<sequence>MRTDYDYWVPISVPEAVKIFAAIPARWHIAGGWALDLYVGEQTREHSDIDIFILREEQTVIYTELTQEWTLYKADQGTLSLWEKGEYLHAVGDVWVSKNHEAPFSFQMMLVEAEQDNWIYGREPSIRRPLPDIFLKTDHGIPYLRPEIQLLYKGGSKKIREKDERDLIRVLPLLDPQAKEWLIYALRTQFPEGHPWIDYIQSSF</sequence>
<dbReference type="Proteomes" id="UP000076796">
    <property type="component" value="Unassembled WGS sequence"/>
</dbReference>
<dbReference type="EMBL" id="LWMH01000001">
    <property type="protein sequence ID" value="KZS48999.1"/>
    <property type="molecule type" value="Genomic_DNA"/>
</dbReference>
<name>A0A163MF00_9BACL</name>
<dbReference type="Pfam" id="PF10706">
    <property type="entry name" value="Aminoglyc_resit"/>
    <property type="match status" value="1"/>
</dbReference>
<dbReference type="Gene3D" id="3.30.460.40">
    <property type="match status" value="1"/>
</dbReference>
<dbReference type="AlphaFoldDB" id="A0A163MF00"/>
<reference evidence="1" key="1">
    <citation type="journal article" date="2016" name="Genome Announc.">
        <title>Draft genomes of two strains of Paenibacillus glucanolyticus with capability to degrade lignocellulose.</title>
        <authorList>
            <person name="Mathews S.L."/>
            <person name="Pawlak J."/>
            <person name="Grunden A.M."/>
        </authorList>
    </citation>
    <scope>NUCLEOTIDE SEQUENCE [LARGE SCALE GENOMIC DNA]</scope>
    <source>
        <strain evidence="1">SLM1</strain>
    </source>
</reference>
<dbReference type="GeneID" id="97553282"/>
<dbReference type="InterPro" id="IPR019646">
    <property type="entry name" value="Aminoglyc_AdlTrfase"/>
</dbReference>
<evidence type="ECO:0000313" key="1">
    <source>
        <dbReference type="EMBL" id="KZS48999.1"/>
    </source>
</evidence>
<keyword evidence="2" id="KW-1185">Reference proteome</keyword>
<proteinExistence type="predicted"/>
<dbReference type="STRING" id="59843.A3958_05655"/>
<comment type="caution">
    <text evidence="1">The sequence shown here is derived from an EMBL/GenBank/DDBJ whole genome shotgun (WGS) entry which is preliminary data.</text>
</comment>